<reference evidence="4 5" key="1">
    <citation type="journal article" date="2013" name="PLoS Genet.">
        <title>Distinctive expansion of potential virulence genes in the genome of the oomycete fish pathogen Saprolegnia parasitica.</title>
        <authorList>
            <person name="Jiang R.H."/>
            <person name="de Bruijn I."/>
            <person name="Haas B.J."/>
            <person name="Belmonte R."/>
            <person name="Lobach L."/>
            <person name="Christie J."/>
            <person name="van den Ackerveken G."/>
            <person name="Bottin A."/>
            <person name="Bulone V."/>
            <person name="Diaz-Moreno S.M."/>
            <person name="Dumas B."/>
            <person name="Fan L."/>
            <person name="Gaulin E."/>
            <person name="Govers F."/>
            <person name="Grenville-Briggs L.J."/>
            <person name="Horner N.R."/>
            <person name="Levin J.Z."/>
            <person name="Mammella M."/>
            <person name="Meijer H.J."/>
            <person name="Morris P."/>
            <person name="Nusbaum C."/>
            <person name="Oome S."/>
            <person name="Phillips A.J."/>
            <person name="van Rooyen D."/>
            <person name="Rzeszutek E."/>
            <person name="Saraiva M."/>
            <person name="Secombes C.J."/>
            <person name="Seidl M.F."/>
            <person name="Snel B."/>
            <person name="Stassen J.H."/>
            <person name="Sykes S."/>
            <person name="Tripathy S."/>
            <person name="van den Berg H."/>
            <person name="Vega-Arreguin J.C."/>
            <person name="Wawra S."/>
            <person name="Young S.K."/>
            <person name="Zeng Q."/>
            <person name="Dieguez-Uribeondo J."/>
            <person name="Russ C."/>
            <person name="Tyler B.M."/>
            <person name="van West P."/>
        </authorList>
    </citation>
    <scope>NUCLEOTIDE SEQUENCE [LARGE SCALE GENOMIC DNA]</scope>
    <source>
        <strain evidence="4 5">CBS 223.65</strain>
    </source>
</reference>
<dbReference type="OrthoDB" id="78469at2759"/>
<evidence type="ECO:0000259" key="3">
    <source>
        <dbReference type="Pfam" id="PF13359"/>
    </source>
</evidence>
<evidence type="ECO:0000256" key="1">
    <source>
        <dbReference type="ARBA" id="ARBA00001968"/>
    </source>
</evidence>
<evidence type="ECO:0000313" key="5">
    <source>
        <dbReference type="Proteomes" id="UP000030745"/>
    </source>
</evidence>
<dbReference type="GeneID" id="24134218"/>
<dbReference type="AlphaFoldDB" id="A0A067C5D7"/>
<gene>
    <name evidence="4" type="ORF">SPRG_12241</name>
</gene>
<protein>
    <recommendedName>
        <fullName evidence="3">DDE Tnp4 domain-containing protein</fullName>
    </recommendedName>
</protein>
<keyword evidence="5" id="KW-1185">Reference proteome</keyword>
<name>A0A067C5D7_SAPPC</name>
<dbReference type="KEGG" id="spar:SPRG_12241"/>
<comment type="cofactor">
    <cofactor evidence="1">
        <name>a divalent metal cation</name>
        <dbReference type="ChEBI" id="CHEBI:60240"/>
    </cofactor>
</comment>
<sequence>MASIDTFWTLGLAIAKHGLSQSTNIGMRRFRGLFGVGPDVCLKLWDATAQVRPTDTSPVHLLWMLLFLKGYRTEAETHALIGADEKTLRKWLWPWIETVAKLEIIDWEARRIGARPADTVLVSLDGTDCRIYEPTPFDKKWYSHKFHGPGVRYEVGLCIATGDIVWAFGGVPCGEWPDLTLARHAFVHMLDRGEKALADKGYRDPVYFRYPDDGGLQTNRRQKKIMARHETVNRRLKQFRVLQSRFRHALEKHPICFHAVVNITQLDIACGHKLFGV</sequence>
<dbReference type="InterPro" id="IPR027806">
    <property type="entry name" value="HARBI1_dom"/>
</dbReference>
<keyword evidence="2" id="KW-0479">Metal-binding</keyword>
<feature type="domain" description="DDE Tnp4" evidence="3">
    <location>
        <begin position="124"/>
        <end position="261"/>
    </location>
</feature>
<dbReference type="EMBL" id="KK583276">
    <property type="protein sequence ID" value="KDO22032.1"/>
    <property type="molecule type" value="Genomic_DNA"/>
</dbReference>
<dbReference type="RefSeq" id="XP_012207275.1">
    <property type="nucleotide sequence ID" value="XM_012351885.1"/>
</dbReference>
<dbReference type="OMA" id="MARHETV"/>
<dbReference type="Pfam" id="PF13359">
    <property type="entry name" value="DDE_Tnp_4"/>
    <property type="match status" value="1"/>
</dbReference>
<dbReference type="Proteomes" id="UP000030745">
    <property type="component" value="Unassembled WGS sequence"/>
</dbReference>
<accession>A0A067C5D7</accession>
<dbReference type="VEuPathDB" id="FungiDB:SPRG_12241"/>
<proteinExistence type="predicted"/>
<evidence type="ECO:0000313" key="4">
    <source>
        <dbReference type="EMBL" id="KDO22032.1"/>
    </source>
</evidence>
<evidence type="ECO:0000256" key="2">
    <source>
        <dbReference type="ARBA" id="ARBA00022723"/>
    </source>
</evidence>
<dbReference type="GO" id="GO:0046872">
    <property type="term" value="F:metal ion binding"/>
    <property type="evidence" value="ECO:0007669"/>
    <property type="project" value="UniProtKB-KW"/>
</dbReference>
<organism evidence="4 5">
    <name type="scientific">Saprolegnia parasitica (strain CBS 223.65)</name>
    <dbReference type="NCBI Taxonomy" id="695850"/>
    <lineage>
        <taxon>Eukaryota</taxon>
        <taxon>Sar</taxon>
        <taxon>Stramenopiles</taxon>
        <taxon>Oomycota</taxon>
        <taxon>Saprolegniomycetes</taxon>
        <taxon>Saprolegniales</taxon>
        <taxon>Saprolegniaceae</taxon>
        <taxon>Saprolegnia</taxon>
    </lineage>
</organism>